<keyword evidence="2" id="KW-1185">Reference proteome</keyword>
<dbReference type="Gramene" id="Bra027948.1">
    <property type="protein sequence ID" value="Bra027948.1-P"/>
    <property type="gene ID" value="Bra027948"/>
</dbReference>
<sequence length="112" mass="13049">MQARKMMMNLLKEAVLKKRALGEELGKFFKIICGEKEEGKAKMSVEEKINITYIHFFLIANQTTPRILAATVKLISEKLRVMREHARILGDRTEKDACLTWEDYKSMTFTHL</sequence>
<reference evidence="1 2" key="1">
    <citation type="journal article" date="2011" name="Nat. Genet.">
        <title>The genome of the mesopolyploid crop species Brassica rapa.</title>
        <authorList>
            <consortium name="Brassica rapa Genome Sequencing Project Consortium"/>
            <person name="Wang X."/>
            <person name="Wang H."/>
            <person name="Wang J."/>
            <person name="Sun R."/>
            <person name="Wu J."/>
            <person name="Liu S."/>
            <person name="Bai Y."/>
            <person name="Mun J.H."/>
            <person name="Bancroft I."/>
            <person name="Cheng F."/>
            <person name="Huang S."/>
            <person name="Li X."/>
            <person name="Hua W."/>
            <person name="Wang J."/>
            <person name="Wang X."/>
            <person name="Freeling M."/>
            <person name="Pires J.C."/>
            <person name="Paterson A.H."/>
            <person name="Chalhoub B."/>
            <person name="Wang B."/>
            <person name="Hayward A."/>
            <person name="Sharpe A.G."/>
            <person name="Park B.S."/>
            <person name="Weisshaar B."/>
            <person name="Liu B."/>
            <person name="Li B."/>
            <person name="Liu B."/>
            <person name="Tong C."/>
            <person name="Song C."/>
            <person name="Duran C."/>
            <person name="Peng C."/>
            <person name="Geng C."/>
            <person name="Koh C."/>
            <person name="Lin C."/>
            <person name="Edwards D."/>
            <person name="Mu D."/>
            <person name="Shen D."/>
            <person name="Soumpourou E."/>
            <person name="Li F."/>
            <person name="Fraser F."/>
            <person name="Conant G."/>
            <person name="Lassalle G."/>
            <person name="King G.J."/>
            <person name="Bonnema G."/>
            <person name="Tang H."/>
            <person name="Wang H."/>
            <person name="Belcram H."/>
            <person name="Zhou H."/>
            <person name="Hirakawa H."/>
            <person name="Abe H."/>
            <person name="Guo H."/>
            <person name="Wang H."/>
            <person name="Jin H."/>
            <person name="Parkin I.A."/>
            <person name="Batley J."/>
            <person name="Kim J.S."/>
            <person name="Just J."/>
            <person name="Li J."/>
            <person name="Xu J."/>
            <person name="Deng J."/>
            <person name="Kim J.A."/>
            <person name="Li J."/>
            <person name="Yu J."/>
            <person name="Meng J."/>
            <person name="Wang J."/>
            <person name="Min J."/>
            <person name="Poulain J."/>
            <person name="Wang J."/>
            <person name="Hatakeyama K."/>
            <person name="Wu K."/>
            <person name="Wang L."/>
            <person name="Fang L."/>
            <person name="Trick M."/>
            <person name="Links M.G."/>
            <person name="Zhao M."/>
            <person name="Jin M."/>
            <person name="Ramchiary N."/>
            <person name="Drou N."/>
            <person name="Berkman P.J."/>
            <person name="Cai Q."/>
            <person name="Huang Q."/>
            <person name="Li R."/>
            <person name="Tabata S."/>
            <person name="Cheng S."/>
            <person name="Zhang S."/>
            <person name="Zhang S."/>
            <person name="Huang S."/>
            <person name="Sato S."/>
            <person name="Sun S."/>
            <person name="Kwon S.J."/>
            <person name="Choi S.R."/>
            <person name="Lee T.H."/>
            <person name="Fan W."/>
            <person name="Zhao X."/>
            <person name="Tan X."/>
            <person name="Xu X."/>
            <person name="Wang Y."/>
            <person name="Qiu Y."/>
            <person name="Yin Y."/>
            <person name="Li Y."/>
            <person name="Du Y."/>
            <person name="Liao Y."/>
            <person name="Lim Y."/>
            <person name="Narusaka Y."/>
            <person name="Wang Y."/>
            <person name="Wang Z."/>
            <person name="Li Z."/>
            <person name="Wang Z."/>
            <person name="Xiong Z."/>
            <person name="Zhang Z."/>
        </authorList>
    </citation>
    <scope>NUCLEOTIDE SEQUENCE [LARGE SCALE GENOMIC DNA]</scope>
    <source>
        <strain evidence="1 2">cv. Chiifu-401-42</strain>
    </source>
</reference>
<accession>M4EGN4</accession>
<proteinExistence type="predicted"/>
<dbReference type="EnsemblPlants" id="Bra027948.1">
    <property type="protein sequence ID" value="Bra027948.1-P"/>
    <property type="gene ID" value="Bra027948"/>
</dbReference>
<reference evidence="1" key="3">
    <citation type="submission" date="2023-03" db="UniProtKB">
        <authorList>
            <consortium name="EnsemblPlants"/>
        </authorList>
    </citation>
    <scope>IDENTIFICATION</scope>
    <source>
        <strain evidence="1">cv. Chiifu-401-42</strain>
    </source>
</reference>
<dbReference type="eggNOG" id="KOG0157">
    <property type="taxonomic scope" value="Eukaryota"/>
</dbReference>
<dbReference type="AlphaFoldDB" id="M4EGN4"/>
<evidence type="ECO:0000313" key="1">
    <source>
        <dbReference type="EnsemblPlants" id="Bra027948.1-P"/>
    </source>
</evidence>
<dbReference type="HOGENOM" id="CLU_2149391_0_0_1"/>
<evidence type="ECO:0000313" key="2">
    <source>
        <dbReference type="Proteomes" id="UP000011750"/>
    </source>
</evidence>
<reference evidence="1 2" key="2">
    <citation type="journal article" date="2018" name="Hortic Res">
        <title>Improved Brassica rapa reference genome by single-molecule sequencing and chromosome conformation capture technologies.</title>
        <authorList>
            <person name="Zhang L."/>
            <person name="Cai X."/>
            <person name="Wu J."/>
            <person name="Liu M."/>
            <person name="Grob S."/>
            <person name="Cheng F."/>
            <person name="Liang J."/>
            <person name="Cai C."/>
            <person name="Liu Z."/>
            <person name="Liu B."/>
            <person name="Wang F."/>
            <person name="Li S."/>
            <person name="Liu F."/>
            <person name="Li X."/>
            <person name="Cheng L."/>
            <person name="Yang W."/>
            <person name="Li M.H."/>
            <person name="Grossniklaus U."/>
            <person name="Zheng H."/>
            <person name="Wang X."/>
        </authorList>
    </citation>
    <scope>NUCLEOTIDE SEQUENCE [LARGE SCALE GENOMIC DNA]</scope>
    <source>
        <strain evidence="1 2">cv. Chiifu-401-42</strain>
    </source>
</reference>
<organism evidence="1 2">
    <name type="scientific">Brassica campestris</name>
    <name type="common">Field mustard</name>
    <dbReference type="NCBI Taxonomy" id="3711"/>
    <lineage>
        <taxon>Eukaryota</taxon>
        <taxon>Viridiplantae</taxon>
        <taxon>Streptophyta</taxon>
        <taxon>Embryophyta</taxon>
        <taxon>Tracheophyta</taxon>
        <taxon>Spermatophyta</taxon>
        <taxon>Magnoliopsida</taxon>
        <taxon>eudicotyledons</taxon>
        <taxon>Gunneridae</taxon>
        <taxon>Pentapetalae</taxon>
        <taxon>rosids</taxon>
        <taxon>malvids</taxon>
        <taxon>Brassicales</taxon>
        <taxon>Brassicaceae</taxon>
        <taxon>Brassiceae</taxon>
        <taxon>Brassica</taxon>
    </lineage>
</organism>
<dbReference type="Proteomes" id="UP000011750">
    <property type="component" value="Chromosome A09"/>
</dbReference>
<dbReference type="InParanoid" id="M4EGN4"/>
<protein>
    <submittedName>
        <fullName evidence="1">Uncharacterized protein</fullName>
    </submittedName>
</protein>
<dbReference type="OMA" id="FFLIANQ"/>
<name>M4EGN4_BRACM</name>